<evidence type="ECO:0000313" key="1">
    <source>
        <dbReference type="EMBL" id="MFC4108901.1"/>
    </source>
</evidence>
<gene>
    <name evidence="1" type="ORF">ACFOX0_23595</name>
</gene>
<evidence type="ECO:0000313" key="2">
    <source>
        <dbReference type="Proteomes" id="UP001595868"/>
    </source>
</evidence>
<organism evidence="1 2">
    <name type="scientific">Micromonospora zhanjiangensis</name>
    <dbReference type="NCBI Taxonomy" id="1522057"/>
    <lineage>
        <taxon>Bacteria</taxon>
        <taxon>Bacillati</taxon>
        <taxon>Actinomycetota</taxon>
        <taxon>Actinomycetes</taxon>
        <taxon>Micromonosporales</taxon>
        <taxon>Micromonosporaceae</taxon>
        <taxon>Micromonospora</taxon>
    </lineage>
</organism>
<evidence type="ECO:0008006" key="3">
    <source>
        <dbReference type="Google" id="ProtNLM"/>
    </source>
</evidence>
<comment type="caution">
    <text evidence="1">The sequence shown here is derived from an EMBL/GenBank/DDBJ whole genome shotgun (WGS) entry which is preliminary data.</text>
</comment>
<name>A0ABV8KSH5_9ACTN</name>
<keyword evidence="2" id="KW-1185">Reference proteome</keyword>
<accession>A0ABV8KSH5</accession>
<dbReference type="RefSeq" id="WP_377549719.1">
    <property type="nucleotide sequence ID" value="NZ_JBHSBN010000019.1"/>
</dbReference>
<protein>
    <recommendedName>
        <fullName evidence="3">Transcriptional regulator, AlpA family</fullName>
    </recommendedName>
</protein>
<reference evidence="2" key="1">
    <citation type="journal article" date="2019" name="Int. J. Syst. Evol. Microbiol.">
        <title>The Global Catalogue of Microorganisms (GCM) 10K type strain sequencing project: providing services to taxonomists for standard genome sequencing and annotation.</title>
        <authorList>
            <consortium name="The Broad Institute Genomics Platform"/>
            <consortium name="The Broad Institute Genome Sequencing Center for Infectious Disease"/>
            <person name="Wu L."/>
            <person name="Ma J."/>
        </authorList>
    </citation>
    <scope>NUCLEOTIDE SEQUENCE [LARGE SCALE GENOMIC DNA]</scope>
    <source>
        <strain evidence="2">2902at01</strain>
    </source>
</reference>
<proteinExistence type="predicted"/>
<sequence>MVEFVGIAEIRDMLGGVSRARASVIASRRDFPAPYQVLKMGQIWRRTDVEAWLREHRPHLDAPDEE</sequence>
<dbReference type="Proteomes" id="UP001595868">
    <property type="component" value="Unassembled WGS sequence"/>
</dbReference>
<dbReference type="EMBL" id="JBHSBN010000019">
    <property type="protein sequence ID" value="MFC4108901.1"/>
    <property type="molecule type" value="Genomic_DNA"/>
</dbReference>